<comment type="caution">
    <text evidence="9">The sequence shown here is derived from an EMBL/GenBank/DDBJ whole genome shotgun (WGS) entry which is preliminary data.</text>
</comment>
<dbReference type="EC" id="2.7.1.26" evidence="2"/>
<name>A0A9K3GF90_9EUKA</name>
<sequence>MPTPPEHRFYQPVNRLCHGTVIKGYQKGRTIGFPTANVCQYPGTDTDGDTATPEGVYVGFATVRGILHEVKPAIISVGINPTFSDRGLTVEAHIMHDFQCHRTPAEIEAIKQRGETPLPEFYGHDIRVLLLGRIREMIKFKGLAELKANISTDYSYAESLFCTGWMRQRGDAVDAQGVMVQGWEGDMPWRKEEGEA</sequence>
<keyword evidence="10" id="KW-1185">Reference proteome</keyword>
<keyword evidence="4" id="KW-0288">FMN</keyword>
<dbReference type="OrthoDB" id="276388at2759"/>
<evidence type="ECO:0000256" key="6">
    <source>
        <dbReference type="ARBA" id="ARBA00022741"/>
    </source>
</evidence>
<keyword evidence="5" id="KW-0808">Transferase</keyword>
<dbReference type="SMART" id="SM00904">
    <property type="entry name" value="Flavokinase"/>
    <property type="match status" value="1"/>
</dbReference>
<dbReference type="InterPro" id="IPR023468">
    <property type="entry name" value="Riboflavin_kinase"/>
</dbReference>
<dbReference type="InterPro" id="IPR015865">
    <property type="entry name" value="Riboflavin_kinase_bac/euk"/>
</dbReference>
<evidence type="ECO:0000313" key="10">
    <source>
        <dbReference type="Proteomes" id="UP000265618"/>
    </source>
</evidence>
<dbReference type="GO" id="GO:0009398">
    <property type="term" value="P:FMN biosynthetic process"/>
    <property type="evidence" value="ECO:0007669"/>
    <property type="project" value="TreeGrafter"/>
</dbReference>
<evidence type="ECO:0000256" key="4">
    <source>
        <dbReference type="ARBA" id="ARBA00022643"/>
    </source>
</evidence>
<protein>
    <recommendedName>
        <fullName evidence="2">riboflavin kinase</fullName>
        <ecNumber evidence="2">2.7.1.26</ecNumber>
    </recommendedName>
</protein>
<keyword evidence="9" id="KW-0418">Kinase</keyword>
<organism evidence="9 10">
    <name type="scientific">Kipferlia bialata</name>
    <dbReference type="NCBI Taxonomy" id="797122"/>
    <lineage>
        <taxon>Eukaryota</taxon>
        <taxon>Metamonada</taxon>
        <taxon>Carpediemonas-like organisms</taxon>
        <taxon>Kipferlia</taxon>
    </lineage>
</organism>
<feature type="domain" description="Riboflavin kinase" evidence="8">
    <location>
        <begin position="15"/>
        <end position="162"/>
    </location>
</feature>
<dbReference type="Gene3D" id="2.40.30.30">
    <property type="entry name" value="Riboflavin kinase-like"/>
    <property type="match status" value="1"/>
</dbReference>
<evidence type="ECO:0000256" key="7">
    <source>
        <dbReference type="ARBA" id="ARBA00022840"/>
    </source>
</evidence>
<reference evidence="9 10" key="1">
    <citation type="journal article" date="2018" name="PLoS ONE">
        <title>The draft genome of Kipferlia bialata reveals reductive genome evolution in fornicate parasites.</title>
        <authorList>
            <person name="Tanifuji G."/>
            <person name="Takabayashi S."/>
            <person name="Kume K."/>
            <person name="Takagi M."/>
            <person name="Nakayama T."/>
            <person name="Kamikawa R."/>
            <person name="Inagaki Y."/>
            <person name="Hashimoto T."/>
        </authorList>
    </citation>
    <scope>NUCLEOTIDE SEQUENCE [LARGE SCALE GENOMIC DNA]</scope>
    <source>
        <strain evidence="9">NY0173</strain>
    </source>
</reference>
<evidence type="ECO:0000256" key="5">
    <source>
        <dbReference type="ARBA" id="ARBA00022679"/>
    </source>
</evidence>
<dbReference type="InterPro" id="IPR023465">
    <property type="entry name" value="Riboflavin_kinase_dom_sf"/>
</dbReference>
<dbReference type="EMBL" id="BDIP01000139">
    <property type="protein sequence ID" value="GIQ80295.1"/>
    <property type="molecule type" value="Genomic_DNA"/>
</dbReference>
<gene>
    <name evidence="9" type="ORF">KIPB_001069</name>
</gene>
<keyword evidence="6" id="KW-0547">Nucleotide-binding</keyword>
<evidence type="ECO:0000256" key="2">
    <source>
        <dbReference type="ARBA" id="ARBA00012105"/>
    </source>
</evidence>
<proteinExistence type="predicted"/>
<dbReference type="GO" id="GO:0005524">
    <property type="term" value="F:ATP binding"/>
    <property type="evidence" value="ECO:0007669"/>
    <property type="project" value="UniProtKB-KW"/>
</dbReference>
<evidence type="ECO:0000256" key="1">
    <source>
        <dbReference type="ARBA" id="ARBA00005201"/>
    </source>
</evidence>
<dbReference type="PANTHER" id="PTHR22749">
    <property type="entry name" value="RIBOFLAVIN KINASE/FMN ADENYLYLTRANSFERASE"/>
    <property type="match status" value="1"/>
</dbReference>
<dbReference type="SUPFAM" id="SSF82114">
    <property type="entry name" value="Riboflavin kinase-like"/>
    <property type="match status" value="1"/>
</dbReference>
<comment type="pathway">
    <text evidence="1">Cofactor biosynthesis; FMN biosynthesis; FMN from riboflavin (ATP route): step 1/1.</text>
</comment>
<dbReference type="GO" id="GO:0009231">
    <property type="term" value="P:riboflavin biosynthetic process"/>
    <property type="evidence" value="ECO:0007669"/>
    <property type="project" value="InterPro"/>
</dbReference>
<keyword evidence="3" id="KW-0285">Flavoprotein</keyword>
<keyword evidence="7" id="KW-0067">ATP-binding</keyword>
<dbReference type="AlphaFoldDB" id="A0A9K3GF90"/>
<dbReference type="Pfam" id="PF01687">
    <property type="entry name" value="Flavokinase"/>
    <property type="match status" value="1"/>
</dbReference>
<evidence type="ECO:0000256" key="3">
    <source>
        <dbReference type="ARBA" id="ARBA00022630"/>
    </source>
</evidence>
<dbReference type="PANTHER" id="PTHR22749:SF6">
    <property type="entry name" value="RIBOFLAVIN KINASE"/>
    <property type="match status" value="1"/>
</dbReference>
<evidence type="ECO:0000313" key="9">
    <source>
        <dbReference type="EMBL" id="GIQ80295.1"/>
    </source>
</evidence>
<dbReference type="Proteomes" id="UP000265618">
    <property type="component" value="Unassembled WGS sequence"/>
</dbReference>
<accession>A0A9K3GF90</accession>
<evidence type="ECO:0000259" key="8">
    <source>
        <dbReference type="SMART" id="SM00904"/>
    </source>
</evidence>
<dbReference type="GO" id="GO:0008531">
    <property type="term" value="F:riboflavin kinase activity"/>
    <property type="evidence" value="ECO:0007669"/>
    <property type="project" value="UniProtKB-EC"/>
</dbReference>